<organism evidence="6 7">
    <name type="scientific">Luteitalea pratensis</name>
    <dbReference type="NCBI Taxonomy" id="1855912"/>
    <lineage>
        <taxon>Bacteria</taxon>
        <taxon>Pseudomonadati</taxon>
        <taxon>Acidobacteriota</taxon>
        <taxon>Vicinamibacteria</taxon>
        <taxon>Vicinamibacterales</taxon>
        <taxon>Vicinamibacteraceae</taxon>
        <taxon>Luteitalea</taxon>
    </lineage>
</organism>
<dbReference type="InterPro" id="IPR036097">
    <property type="entry name" value="HisK_dim/P_sf"/>
</dbReference>
<dbReference type="InterPro" id="IPR003661">
    <property type="entry name" value="HisK_dim/P_dom"/>
</dbReference>
<dbReference type="SUPFAM" id="SSF55874">
    <property type="entry name" value="ATPase domain of HSP90 chaperone/DNA topoisomerase II/histidine kinase"/>
    <property type="match status" value="1"/>
</dbReference>
<dbReference type="Proteomes" id="UP000076079">
    <property type="component" value="Chromosome"/>
</dbReference>
<dbReference type="Gene3D" id="3.30.450.40">
    <property type="match status" value="1"/>
</dbReference>
<dbReference type="SMART" id="SM00065">
    <property type="entry name" value="GAF"/>
    <property type="match status" value="1"/>
</dbReference>
<dbReference type="PANTHER" id="PTHR43065:SF42">
    <property type="entry name" value="TWO-COMPONENT SENSOR PPRA"/>
    <property type="match status" value="1"/>
</dbReference>
<gene>
    <name evidence="6" type="primary">fixL_4</name>
    <name evidence="6" type="ORF">LuPra_03224</name>
</gene>
<dbReference type="EMBL" id="CP015136">
    <property type="protein sequence ID" value="AMY09997.1"/>
    <property type="molecule type" value="Genomic_DNA"/>
</dbReference>
<evidence type="ECO:0000256" key="1">
    <source>
        <dbReference type="ARBA" id="ARBA00000085"/>
    </source>
</evidence>
<accession>A0A143PMZ1</accession>
<feature type="signal peptide" evidence="4">
    <location>
        <begin position="1"/>
        <end position="20"/>
    </location>
</feature>
<dbReference type="AlphaFoldDB" id="A0A143PMZ1"/>
<dbReference type="RefSeq" id="WP_110171687.1">
    <property type="nucleotide sequence ID" value="NZ_CP015136.1"/>
</dbReference>
<dbReference type="STRING" id="1855912.LuPra_03224"/>
<dbReference type="PRINTS" id="PR00344">
    <property type="entry name" value="BCTRLSENSOR"/>
</dbReference>
<feature type="chain" id="PRO_5007511752" description="histidine kinase" evidence="4">
    <location>
        <begin position="21"/>
        <end position="801"/>
    </location>
</feature>
<dbReference type="InterPro" id="IPR003018">
    <property type="entry name" value="GAF"/>
</dbReference>
<dbReference type="Pfam" id="PF02518">
    <property type="entry name" value="HATPase_c"/>
    <property type="match status" value="1"/>
</dbReference>
<dbReference type="GO" id="GO:0000155">
    <property type="term" value="F:phosphorelay sensor kinase activity"/>
    <property type="evidence" value="ECO:0007669"/>
    <property type="project" value="InterPro"/>
</dbReference>
<evidence type="ECO:0000313" key="6">
    <source>
        <dbReference type="EMBL" id="AMY09997.1"/>
    </source>
</evidence>
<dbReference type="InterPro" id="IPR004358">
    <property type="entry name" value="Sig_transdc_His_kin-like_C"/>
</dbReference>
<proteinExistence type="predicted"/>
<dbReference type="InterPro" id="IPR005467">
    <property type="entry name" value="His_kinase_dom"/>
</dbReference>
<keyword evidence="6" id="KW-0808">Transferase</keyword>
<dbReference type="InterPro" id="IPR029016">
    <property type="entry name" value="GAF-like_dom_sf"/>
</dbReference>
<evidence type="ECO:0000256" key="3">
    <source>
        <dbReference type="ARBA" id="ARBA00022553"/>
    </source>
</evidence>
<dbReference type="EC" id="2.7.13.3" evidence="2"/>
<keyword evidence="4" id="KW-0732">Signal</keyword>
<keyword evidence="7" id="KW-1185">Reference proteome</keyword>
<dbReference type="PATRIC" id="fig|1813736.3.peg.3427"/>
<dbReference type="SUPFAM" id="SSF47384">
    <property type="entry name" value="Homodimeric domain of signal transducing histidine kinase"/>
    <property type="match status" value="1"/>
</dbReference>
<evidence type="ECO:0000256" key="2">
    <source>
        <dbReference type="ARBA" id="ARBA00012438"/>
    </source>
</evidence>
<dbReference type="KEGG" id="abac:LuPra_03224"/>
<evidence type="ECO:0000259" key="5">
    <source>
        <dbReference type="PROSITE" id="PS50109"/>
    </source>
</evidence>
<feature type="domain" description="Histidine kinase" evidence="5">
    <location>
        <begin position="571"/>
        <end position="785"/>
    </location>
</feature>
<dbReference type="InterPro" id="IPR003594">
    <property type="entry name" value="HATPase_dom"/>
</dbReference>
<dbReference type="SUPFAM" id="SSF55781">
    <property type="entry name" value="GAF domain-like"/>
    <property type="match status" value="1"/>
</dbReference>
<name>A0A143PMZ1_LUTPR</name>
<dbReference type="PANTHER" id="PTHR43065">
    <property type="entry name" value="SENSOR HISTIDINE KINASE"/>
    <property type="match status" value="1"/>
</dbReference>
<comment type="catalytic activity">
    <reaction evidence="1">
        <text>ATP + protein L-histidine = ADP + protein N-phospho-L-histidine.</text>
        <dbReference type="EC" id="2.7.13.3"/>
    </reaction>
</comment>
<reference evidence="6 7" key="1">
    <citation type="journal article" date="2016" name="Genome Announc.">
        <title>First Complete Genome Sequence of a Subdivision 6 Acidobacterium Strain.</title>
        <authorList>
            <person name="Huang S."/>
            <person name="Vieira S."/>
            <person name="Bunk B."/>
            <person name="Riedel T."/>
            <person name="Sproer C."/>
            <person name="Overmann J."/>
        </authorList>
    </citation>
    <scope>NUCLEOTIDE SEQUENCE [LARGE SCALE GENOMIC DNA]</scope>
    <source>
        <strain evidence="7">DSM 100886 HEG_-6_39</strain>
    </source>
</reference>
<dbReference type="CDD" id="cd00082">
    <property type="entry name" value="HisKA"/>
    <property type="match status" value="1"/>
</dbReference>
<sequence precursor="true">MGSYGGRLLAALLSVACLQAAGARTSAAQEESPGAARGTVLVLIPVQPGRPIFDLFARGVAAEIMRRPSLNVALSFEQLYGVTDSDAVTQRQIEFVKAKYHGQPIAAIIAMAHPRYLQVRERLGVSPDVPLIFIAEHAAQHPRPMNTVVIDVAETLVDSWAYMRPLFAAHHRVAVLGGSAPADRQLSGRTINTLRQSIGYSRVIDLTNLALEEMPDRVAALPRDAVVLLDSTVADRHGRPITSQGVLSAIKPVLQVPTLVSNDALLGQGVLGGSLYRIEEVGAQVGRTTIRVLDGAPADTIPVQRLAARAFIDARELGRLGLPVSRVPPGTTLLWRDLGIWEEYRGWILAALTLVLLQTALIAGLLAERRRRLASQRQLAERLGVQALVADISTGFANLSGDRLDAQIVSSLERLGRALDTEDCAIWVLRGPDGRPRRMFGWPEKIDGASEGSLLEESLLTWARPRLDHGEEVQISDITDRPIRSRTAPDDSSASFLLLPLRVDGEVIGVLALSHAFSPDWSAHVLGDLRTIGEIIATASVRKRTDASMRRQLETLAHVNRVASLGELAASIAHELNQPLAAILSNAEVAQQLLALPEPPLHELREIVGDVITDDERAGEIIRNMRSMLRKVDTDAVPVDVNAVATAITRLLTHDAQLRGGSLKVELGKNLPTVTVDATQLTQVMLNLVVNAVDAMAAMRVRRAVSVRTMATDGGVTIEVRDHGPGIAPDVLPRLFEPFFTTKPEGLGVGLAISRSILEAAGGRIRAENAAEGGARFLVWLPASRIAAAESEDDLALRPPA</sequence>
<dbReference type="Pfam" id="PF01590">
    <property type="entry name" value="GAF"/>
    <property type="match status" value="1"/>
</dbReference>
<dbReference type="PROSITE" id="PS50109">
    <property type="entry name" value="HIS_KIN"/>
    <property type="match status" value="1"/>
</dbReference>
<evidence type="ECO:0000256" key="4">
    <source>
        <dbReference type="SAM" id="SignalP"/>
    </source>
</evidence>
<dbReference type="Gene3D" id="1.10.287.130">
    <property type="match status" value="1"/>
</dbReference>
<dbReference type="Pfam" id="PF00512">
    <property type="entry name" value="HisKA"/>
    <property type="match status" value="1"/>
</dbReference>
<dbReference type="InterPro" id="IPR036890">
    <property type="entry name" value="HATPase_C_sf"/>
</dbReference>
<dbReference type="Gene3D" id="3.30.565.10">
    <property type="entry name" value="Histidine kinase-like ATPase, C-terminal domain"/>
    <property type="match status" value="1"/>
</dbReference>
<protein>
    <recommendedName>
        <fullName evidence="2">histidine kinase</fullName>
        <ecNumber evidence="2">2.7.13.3</ecNumber>
    </recommendedName>
</protein>
<keyword evidence="3" id="KW-0597">Phosphoprotein</keyword>
<reference evidence="7" key="2">
    <citation type="submission" date="2016-04" db="EMBL/GenBank/DDBJ databases">
        <title>First Complete Genome Sequence of a Subdivision 6 Acidobacterium.</title>
        <authorList>
            <person name="Huang S."/>
            <person name="Vieira S."/>
            <person name="Bunk B."/>
            <person name="Riedel T."/>
            <person name="Sproeer C."/>
            <person name="Overmann J."/>
        </authorList>
    </citation>
    <scope>NUCLEOTIDE SEQUENCE [LARGE SCALE GENOMIC DNA]</scope>
    <source>
        <strain evidence="7">DSM 100886 HEG_-6_39</strain>
    </source>
</reference>
<evidence type="ECO:0000313" key="7">
    <source>
        <dbReference type="Proteomes" id="UP000076079"/>
    </source>
</evidence>
<dbReference type="SMART" id="SM00387">
    <property type="entry name" value="HATPase_c"/>
    <property type="match status" value="1"/>
</dbReference>
<dbReference type="OrthoDB" id="9784397at2"/>
<dbReference type="SMART" id="SM00388">
    <property type="entry name" value="HisKA"/>
    <property type="match status" value="1"/>
</dbReference>